<reference evidence="2 4" key="2">
    <citation type="submission" date="2018-06" db="EMBL/GenBank/DDBJ databases">
        <authorList>
            <consortium name="Pathogen Informatics"/>
            <person name="Doyle S."/>
        </authorList>
    </citation>
    <scope>NUCLEOTIDE SEQUENCE [LARGE SCALE GENOMIC DNA]</scope>
    <source>
        <strain evidence="2 4">NCTC11460</strain>
    </source>
</reference>
<gene>
    <name evidence="1" type="ORF">HMPREF3195_00278</name>
    <name evidence="2" type="ORF">NCTC11460_01086</name>
</gene>
<dbReference type="Proteomes" id="UP000070326">
    <property type="component" value="Unassembled WGS sequence"/>
</dbReference>
<dbReference type="Proteomes" id="UP000255101">
    <property type="component" value="Unassembled WGS sequence"/>
</dbReference>
<dbReference type="EMBL" id="LSQZ01000010">
    <property type="protein sequence ID" value="KXI14306.1"/>
    <property type="molecule type" value="Genomic_DNA"/>
</dbReference>
<dbReference type="STRING" id="1261.HMPREF3195_00278"/>
<dbReference type="EMBL" id="UGTB01000004">
    <property type="protein sequence ID" value="SUB61164.1"/>
    <property type="molecule type" value="Genomic_DNA"/>
</dbReference>
<dbReference type="eggNOG" id="ENOG5030FZA">
    <property type="taxonomic scope" value="Bacteria"/>
</dbReference>
<evidence type="ECO:0000313" key="4">
    <source>
        <dbReference type="Proteomes" id="UP000255101"/>
    </source>
</evidence>
<organism evidence="1 3">
    <name type="scientific">Peptostreptococcus anaerobius</name>
    <dbReference type="NCBI Taxonomy" id="1261"/>
    <lineage>
        <taxon>Bacteria</taxon>
        <taxon>Bacillati</taxon>
        <taxon>Bacillota</taxon>
        <taxon>Clostridia</taxon>
        <taxon>Peptostreptococcales</taxon>
        <taxon>Peptostreptococcaceae</taxon>
        <taxon>Peptostreptococcus</taxon>
    </lineage>
</organism>
<dbReference type="RefSeq" id="WP_004167374.1">
    <property type="nucleotide sequence ID" value="NZ_CAXUJS010000010.1"/>
</dbReference>
<dbReference type="AlphaFoldDB" id="A0A135YY21"/>
<proteinExistence type="predicted"/>
<reference evidence="1 3" key="1">
    <citation type="submission" date="2016-02" db="EMBL/GenBank/DDBJ databases">
        <authorList>
            <person name="Wen L."/>
            <person name="He K."/>
            <person name="Yang H."/>
        </authorList>
    </citation>
    <scope>NUCLEOTIDE SEQUENCE [LARGE SCALE GENOMIC DNA]</scope>
    <source>
        <strain evidence="1 3">MJR8628A</strain>
    </source>
</reference>
<dbReference type="PATRIC" id="fig|1261.3.peg.354"/>
<sequence length="222" mass="26043">MSINLDRNIMKWFDELFEKNLMTISIDDFVCSLLDAKSNADLDTKSNVDLDARANADLTRKNKAEIDTKISLNRANHIYWTIDISLPYKYIRRLRDNVHPLFGGYVYEEISIYEDQEKYRQLNTWLQDLYNSVLDYSYSDIKRAYVLSYRQEFLNMCSNVGIGQKVLIDKDLVFCPINQDKVKFTNLDESIDLNLMYNSSIGESLIDSLLDLSRSIIIRRNE</sequence>
<evidence type="ECO:0000313" key="3">
    <source>
        <dbReference type="Proteomes" id="UP000070326"/>
    </source>
</evidence>
<accession>A0A135YY21</accession>
<name>A0A135YY21_9FIRM</name>
<evidence type="ECO:0000313" key="1">
    <source>
        <dbReference type="EMBL" id="KXI14306.1"/>
    </source>
</evidence>
<protein>
    <submittedName>
        <fullName evidence="1">Uncharacterized protein</fullName>
    </submittedName>
</protein>
<evidence type="ECO:0000313" key="2">
    <source>
        <dbReference type="EMBL" id="SUB61164.1"/>
    </source>
</evidence>